<reference evidence="6 7" key="1">
    <citation type="submission" date="2019-03" db="EMBL/GenBank/DDBJ databases">
        <title>Draft genome sequences of novel Actinobacteria.</title>
        <authorList>
            <person name="Sahin N."/>
            <person name="Ay H."/>
            <person name="Saygin H."/>
        </authorList>
    </citation>
    <scope>NUCLEOTIDE SEQUENCE [LARGE SCALE GENOMIC DNA]</scope>
    <source>
        <strain evidence="6 7">H3C3</strain>
    </source>
</reference>
<keyword evidence="7" id="KW-1185">Reference proteome</keyword>
<dbReference type="AlphaFoldDB" id="A0A4V2YZB4"/>
<name>A0A4V2YZB4_9ACTN</name>
<feature type="domain" description="AB hydrolase-1" evidence="4">
    <location>
        <begin position="176"/>
        <end position="356"/>
    </location>
</feature>
<dbReference type="Proteomes" id="UP000294513">
    <property type="component" value="Unassembled WGS sequence"/>
</dbReference>
<dbReference type="GO" id="GO:0016787">
    <property type="term" value="F:hydrolase activity"/>
    <property type="evidence" value="ECO:0007669"/>
    <property type="project" value="UniProtKB-KW"/>
</dbReference>
<keyword evidence="2 6" id="KW-0378">Hydrolase</keyword>
<comment type="caution">
    <text evidence="6">The sequence shown here is derived from an EMBL/GenBank/DDBJ whole genome shotgun (WGS) entry which is preliminary data.</text>
</comment>
<dbReference type="InterPro" id="IPR051601">
    <property type="entry name" value="Serine_prot/Carboxylest_S33"/>
</dbReference>
<dbReference type="PANTHER" id="PTHR43248:SF25">
    <property type="entry name" value="AB HYDROLASE-1 DOMAIN-CONTAINING PROTEIN-RELATED"/>
    <property type="match status" value="1"/>
</dbReference>
<dbReference type="SUPFAM" id="SSF53474">
    <property type="entry name" value="alpha/beta-Hydrolases"/>
    <property type="match status" value="1"/>
</dbReference>
<feature type="region of interest" description="Disordered" evidence="3">
    <location>
        <begin position="219"/>
        <end position="256"/>
    </location>
</feature>
<evidence type="ECO:0000256" key="2">
    <source>
        <dbReference type="ARBA" id="ARBA00022801"/>
    </source>
</evidence>
<dbReference type="RefSeq" id="WP_131889198.1">
    <property type="nucleotide sequence ID" value="NZ_SMKU01000006.1"/>
</dbReference>
<sequence>MPNEVPAKPRKRRGNHRWSTNDPQTRRAVSGLSFSRVLPWKGSLVVNRAAATRVTGLSWAMPPFRGRYISAVALVAATGYVASAGLAAGPSTAADQPAPAVNWKRCPSYSDAVIRSQGVSDAQIPQFRAQMKRLECGTVSVPLDYRHPNGRKISIAITRLGAVDKKRRLGSIAYLTGGPGSAGYLTPITKVALANRESARLNDRYDLIGIDPRGVNYSTKSTKTRCENPTISEEKPGPLTKAEAKKDHDAQVADNRSCGRSDPAFFRHLNTMNVVRDLDRVRAALHERKLNLYGVSYGTWLGVIYHGMFPDRLGRAFLDSVAPPRTRPRFDESIDVGADAAERDFARMAAWLARRHTTFGLGATAAQVRATVLELAREYDRHPKQFTDLKTPIDGMIIALLAAKISPEWPPAGKALAELRRATGPKAPPAVKEMFEKFGGGPPKPIPGAPETLGMTMHRVVQCNEEASRVGFSSAWTAYQQRLKRNPVTGRAFGPGAVCAGWPLPVQQLRFQRGGGSLVLSGHRHEQITAYEWTLQMQATVGGKVYTIDDDVHTAAMRVPECAADVVAYFTTGRIDRGCQGVRPVG</sequence>
<feature type="domain" description="Peptidase S33 tripeptidyl aminopeptidase-like C-terminal" evidence="5">
    <location>
        <begin position="487"/>
        <end position="577"/>
    </location>
</feature>
<evidence type="ECO:0000259" key="5">
    <source>
        <dbReference type="Pfam" id="PF08386"/>
    </source>
</evidence>
<evidence type="ECO:0000256" key="1">
    <source>
        <dbReference type="ARBA" id="ARBA00010088"/>
    </source>
</evidence>
<dbReference type="InterPro" id="IPR000073">
    <property type="entry name" value="AB_hydrolase_1"/>
</dbReference>
<dbReference type="InterPro" id="IPR029058">
    <property type="entry name" value="AB_hydrolase_fold"/>
</dbReference>
<evidence type="ECO:0000313" key="7">
    <source>
        <dbReference type="Proteomes" id="UP000294513"/>
    </source>
</evidence>
<dbReference type="PANTHER" id="PTHR43248">
    <property type="entry name" value="2-SUCCINYL-6-HYDROXY-2,4-CYCLOHEXADIENE-1-CARBOXYLATE SYNTHASE"/>
    <property type="match status" value="1"/>
</dbReference>
<evidence type="ECO:0000259" key="4">
    <source>
        <dbReference type="Pfam" id="PF00561"/>
    </source>
</evidence>
<dbReference type="Gene3D" id="3.40.50.1820">
    <property type="entry name" value="alpha/beta hydrolase"/>
    <property type="match status" value="1"/>
</dbReference>
<feature type="region of interest" description="Disordered" evidence="3">
    <location>
        <begin position="1"/>
        <end position="25"/>
    </location>
</feature>
<dbReference type="EMBL" id="SMKU01000006">
    <property type="protein sequence ID" value="TDD96447.1"/>
    <property type="molecule type" value="Genomic_DNA"/>
</dbReference>
<accession>A0A4V2YZB4</accession>
<dbReference type="OrthoDB" id="3930934at2"/>
<evidence type="ECO:0000256" key="3">
    <source>
        <dbReference type="SAM" id="MobiDB-lite"/>
    </source>
</evidence>
<evidence type="ECO:0000313" key="6">
    <source>
        <dbReference type="EMBL" id="TDD96447.1"/>
    </source>
</evidence>
<organism evidence="6 7">
    <name type="scientific">Actinomadura rubrisoli</name>
    <dbReference type="NCBI Taxonomy" id="2530368"/>
    <lineage>
        <taxon>Bacteria</taxon>
        <taxon>Bacillati</taxon>
        <taxon>Actinomycetota</taxon>
        <taxon>Actinomycetes</taxon>
        <taxon>Streptosporangiales</taxon>
        <taxon>Thermomonosporaceae</taxon>
        <taxon>Actinomadura</taxon>
    </lineage>
</organism>
<feature type="compositionally biased region" description="Polar residues" evidence="3">
    <location>
        <begin position="219"/>
        <end position="231"/>
    </location>
</feature>
<feature type="compositionally biased region" description="Basic and acidic residues" evidence="3">
    <location>
        <begin position="232"/>
        <end position="251"/>
    </location>
</feature>
<gene>
    <name evidence="6" type="ORF">E1298_03125</name>
</gene>
<dbReference type="Pfam" id="PF00561">
    <property type="entry name" value="Abhydrolase_1"/>
    <property type="match status" value="1"/>
</dbReference>
<dbReference type="InterPro" id="IPR013595">
    <property type="entry name" value="Pept_S33_TAP-like_C"/>
</dbReference>
<protein>
    <submittedName>
        <fullName evidence="6">Alpha/beta hydrolase</fullName>
    </submittedName>
</protein>
<proteinExistence type="inferred from homology"/>
<comment type="similarity">
    <text evidence="1">Belongs to the peptidase S33 family.</text>
</comment>
<dbReference type="Pfam" id="PF08386">
    <property type="entry name" value="Abhydrolase_4"/>
    <property type="match status" value="1"/>
</dbReference>